<comment type="similarity">
    <text evidence="1 4">Belongs to the universal ribosomal protein uL13 family.</text>
</comment>
<proteinExistence type="inferred from homology"/>
<dbReference type="InterPro" id="IPR036899">
    <property type="entry name" value="Ribosomal_uL13_sf"/>
</dbReference>
<dbReference type="InterPro" id="IPR005823">
    <property type="entry name" value="Ribosomal_uL13_bac-type"/>
</dbReference>
<dbReference type="Gene3D" id="3.90.1180.10">
    <property type="entry name" value="Ribosomal protein L13"/>
    <property type="match status" value="1"/>
</dbReference>
<dbReference type="EMBL" id="LBPX01000042">
    <property type="protein sequence ID" value="KKP65880.1"/>
    <property type="molecule type" value="Genomic_DNA"/>
</dbReference>
<evidence type="ECO:0000256" key="3">
    <source>
        <dbReference type="ARBA" id="ARBA00023274"/>
    </source>
</evidence>
<dbReference type="GO" id="GO:0003735">
    <property type="term" value="F:structural constituent of ribosome"/>
    <property type="evidence" value="ECO:0007669"/>
    <property type="project" value="InterPro"/>
</dbReference>
<dbReference type="PATRIC" id="fig|1618485.3.peg.943"/>
<dbReference type="SUPFAM" id="SSF52161">
    <property type="entry name" value="Ribosomal protein L13"/>
    <property type="match status" value="1"/>
</dbReference>
<evidence type="ECO:0000313" key="6">
    <source>
        <dbReference type="Proteomes" id="UP000034127"/>
    </source>
</evidence>
<sequence length="142" mass="16088">MKVTLATKSSKAVNILRKWHLVDAKGKILGRLAPQISKLLQGKHKSTYASYLDSGDNVVVVNAKDIVVTGRKADQKRYTHYSGYPGGLKIYKYAELLKTNPTKIIENAVSGMLPKNKFRSDRLRRLFIYKDNNHSYNEKFGS</sequence>
<dbReference type="GO" id="GO:1990904">
    <property type="term" value="C:ribonucleoprotein complex"/>
    <property type="evidence" value="ECO:0007669"/>
    <property type="project" value="UniProtKB-KW"/>
</dbReference>
<dbReference type="Proteomes" id="UP000034127">
    <property type="component" value="Unassembled WGS sequence"/>
</dbReference>
<keyword evidence="2 4" id="KW-0689">Ribosomal protein</keyword>
<evidence type="ECO:0000313" key="5">
    <source>
        <dbReference type="EMBL" id="KKP65880.1"/>
    </source>
</evidence>
<gene>
    <name evidence="4" type="primary">rplM</name>
    <name evidence="5" type="ORF">UR63_C0042G0025</name>
</gene>
<dbReference type="GO" id="GO:0017148">
    <property type="term" value="P:negative regulation of translation"/>
    <property type="evidence" value="ECO:0007669"/>
    <property type="project" value="TreeGrafter"/>
</dbReference>
<dbReference type="GO" id="GO:0006412">
    <property type="term" value="P:translation"/>
    <property type="evidence" value="ECO:0007669"/>
    <property type="project" value="UniProtKB-UniRule"/>
</dbReference>
<name>A0A0G0DS57_9BACT</name>
<evidence type="ECO:0000256" key="2">
    <source>
        <dbReference type="ARBA" id="ARBA00022980"/>
    </source>
</evidence>
<dbReference type="Pfam" id="PF00572">
    <property type="entry name" value="Ribosomal_L13"/>
    <property type="match status" value="1"/>
</dbReference>
<accession>A0A0G0DS57</accession>
<evidence type="ECO:0000256" key="1">
    <source>
        <dbReference type="ARBA" id="ARBA00006227"/>
    </source>
</evidence>
<reference evidence="5 6" key="1">
    <citation type="journal article" date="2015" name="Nature">
        <title>rRNA introns, odd ribosomes, and small enigmatic genomes across a large radiation of phyla.</title>
        <authorList>
            <person name="Brown C.T."/>
            <person name="Hug L.A."/>
            <person name="Thomas B.C."/>
            <person name="Sharon I."/>
            <person name="Castelle C.J."/>
            <person name="Singh A."/>
            <person name="Wilkins M.J."/>
            <person name="Williams K.H."/>
            <person name="Banfield J.F."/>
        </authorList>
    </citation>
    <scope>NUCLEOTIDE SEQUENCE [LARGE SCALE GENOMIC DNA]</scope>
</reference>
<comment type="function">
    <text evidence="4">This protein is one of the early assembly proteins of the 50S ribosomal subunit, although it is not seen to bind rRNA by itself. It is important during the early stages of 50S assembly.</text>
</comment>
<dbReference type="PANTHER" id="PTHR11545">
    <property type="entry name" value="RIBOSOMAL PROTEIN L13"/>
    <property type="match status" value="1"/>
</dbReference>
<keyword evidence="3 4" id="KW-0687">Ribonucleoprotein</keyword>
<dbReference type="PIRSF" id="PIRSF002181">
    <property type="entry name" value="Ribosomal_L13"/>
    <property type="match status" value="1"/>
</dbReference>
<comment type="caution">
    <text evidence="5">The sequence shown here is derived from an EMBL/GenBank/DDBJ whole genome shotgun (WGS) entry which is preliminary data.</text>
</comment>
<dbReference type="AlphaFoldDB" id="A0A0G0DS57"/>
<dbReference type="NCBIfam" id="TIGR01066">
    <property type="entry name" value="rplM_bact"/>
    <property type="match status" value="1"/>
</dbReference>
<dbReference type="CDD" id="cd00392">
    <property type="entry name" value="Ribosomal_L13"/>
    <property type="match status" value="1"/>
</dbReference>
<evidence type="ECO:0000256" key="4">
    <source>
        <dbReference type="HAMAP-Rule" id="MF_01366"/>
    </source>
</evidence>
<dbReference type="HAMAP" id="MF_01366">
    <property type="entry name" value="Ribosomal_uL13"/>
    <property type="match status" value="1"/>
</dbReference>
<organism evidence="5 6">
    <name type="scientific">Candidatus Roizmanbacteria bacterium GW2011_GWC2_35_12</name>
    <dbReference type="NCBI Taxonomy" id="1618485"/>
    <lineage>
        <taxon>Bacteria</taxon>
        <taxon>Candidatus Roizmaniibacteriota</taxon>
    </lineage>
</organism>
<dbReference type="InterPro" id="IPR005822">
    <property type="entry name" value="Ribosomal_uL13"/>
</dbReference>
<comment type="subunit">
    <text evidence="4">Part of the 50S ribosomal subunit.</text>
</comment>
<dbReference type="GO" id="GO:0005840">
    <property type="term" value="C:ribosome"/>
    <property type="evidence" value="ECO:0007669"/>
    <property type="project" value="UniProtKB-KW"/>
</dbReference>
<protein>
    <recommendedName>
        <fullName evidence="4">Large ribosomal subunit protein uL13</fullName>
    </recommendedName>
</protein>
<dbReference type="PANTHER" id="PTHR11545:SF2">
    <property type="entry name" value="LARGE RIBOSOMAL SUBUNIT PROTEIN UL13M"/>
    <property type="match status" value="1"/>
</dbReference>
<dbReference type="GO" id="GO:0003729">
    <property type="term" value="F:mRNA binding"/>
    <property type="evidence" value="ECO:0007669"/>
    <property type="project" value="TreeGrafter"/>
</dbReference>